<keyword evidence="3" id="KW-1185">Reference proteome</keyword>
<dbReference type="AlphaFoldDB" id="A0A8S1LVM3"/>
<dbReference type="OrthoDB" id="303046at2759"/>
<dbReference type="Proteomes" id="UP000692954">
    <property type="component" value="Unassembled WGS sequence"/>
</dbReference>
<protein>
    <submittedName>
        <fullName evidence="2">Uncharacterized protein</fullName>
    </submittedName>
</protein>
<feature type="coiled-coil region" evidence="1">
    <location>
        <begin position="28"/>
        <end position="55"/>
    </location>
</feature>
<gene>
    <name evidence="2" type="ORF">PSON_ATCC_30995.1.T0280099</name>
</gene>
<accession>A0A8S1LVM3</accession>
<sequence length="199" mass="23485">MQQNQLVQTESNLLQQTLSDYQNLSPKYAKQNQKITSVQNQKQQLFRKLQQFHRNQKIFTEFNLISQLPTQKLISSPIEGRALLNNLIFPSNSKMILSLIDLRKDQNIQKENQFSNRKRLYAQSHQEFKIQKNEFKSQAQNFKIPLNKLNKIGQQDQNFSQQLRRSRYISLQMFRTNCQLLINGAQSIVTSRDATPKKK</sequence>
<evidence type="ECO:0000313" key="3">
    <source>
        <dbReference type="Proteomes" id="UP000692954"/>
    </source>
</evidence>
<proteinExistence type="predicted"/>
<reference evidence="2" key="1">
    <citation type="submission" date="2021-01" db="EMBL/GenBank/DDBJ databases">
        <authorList>
            <consortium name="Genoscope - CEA"/>
            <person name="William W."/>
        </authorList>
    </citation>
    <scope>NUCLEOTIDE SEQUENCE</scope>
</reference>
<dbReference type="EMBL" id="CAJJDN010000028">
    <property type="protein sequence ID" value="CAD8071517.1"/>
    <property type="molecule type" value="Genomic_DNA"/>
</dbReference>
<name>A0A8S1LVM3_9CILI</name>
<evidence type="ECO:0000256" key="1">
    <source>
        <dbReference type="SAM" id="Coils"/>
    </source>
</evidence>
<evidence type="ECO:0000313" key="2">
    <source>
        <dbReference type="EMBL" id="CAD8071517.1"/>
    </source>
</evidence>
<comment type="caution">
    <text evidence="2">The sequence shown here is derived from an EMBL/GenBank/DDBJ whole genome shotgun (WGS) entry which is preliminary data.</text>
</comment>
<organism evidence="2 3">
    <name type="scientific">Paramecium sonneborni</name>
    <dbReference type="NCBI Taxonomy" id="65129"/>
    <lineage>
        <taxon>Eukaryota</taxon>
        <taxon>Sar</taxon>
        <taxon>Alveolata</taxon>
        <taxon>Ciliophora</taxon>
        <taxon>Intramacronucleata</taxon>
        <taxon>Oligohymenophorea</taxon>
        <taxon>Peniculida</taxon>
        <taxon>Parameciidae</taxon>
        <taxon>Paramecium</taxon>
    </lineage>
</organism>
<keyword evidence="1" id="KW-0175">Coiled coil</keyword>